<keyword evidence="6" id="KW-1185">Reference proteome</keyword>
<feature type="signal peptide" evidence="3">
    <location>
        <begin position="1"/>
        <end position="16"/>
    </location>
</feature>
<proteinExistence type="predicted"/>
<gene>
    <name evidence="5" type="ORF">WMO46_04490</name>
</gene>
<dbReference type="RefSeq" id="WP_349093898.1">
    <property type="nucleotide sequence ID" value="NZ_JBBMFL010000004.1"/>
</dbReference>
<dbReference type="Gene3D" id="2.160.20.110">
    <property type="match status" value="2"/>
</dbReference>
<feature type="domain" description="DUF4886" evidence="4">
    <location>
        <begin position="1108"/>
        <end position="1333"/>
    </location>
</feature>
<evidence type="ECO:0000259" key="4">
    <source>
        <dbReference type="Pfam" id="PF16227"/>
    </source>
</evidence>
<feature type="coiled-coil region" evidence="1">
    <location>
        <begin position="31"/>
        <end position="58"/>
    </location>
</feature>
<dbReference type="InterPro" id="IPR036514">
    <property type="entry name" value="SGNH_hydro_sf"/>
</dbReference>
<evidence type="ECO:0000313" key="6">
    <source>
        <dbReference type="Proteomes" id="UP001460202"/>
    </source>
</evidence>
<organism evidence="5 6">
    <name type="scientific">Alistipes intestinihominis</name>
    <dbReference type="NCBI Taxonomy" id="3133172"/>
    <lineage>
        <taxon>Bacteria</taxon>
        <taxon>Pseudomonadati</taxon>
        <taxon>Bacteroidota</taxon>
        <taxon>Bacteroidia</taxon>
        <taxon>Bacteroidales</taxon>
        <taxon>Rikenellaceae</taxon>
        <taxon>Alistipes</taxon>
    </lineage>
</organism>
<feature type="compositionally biased region" description="Acidic residues" evidence="2">
    <location>
        <begin position="1398"/>
        <end position="1411"/>
    </location>
</feature>
<dbReference type="EMBL" id="JBBMFL010000004">
    <property type="protein sequence ID" value="MEQ2544206.1"/>
    <property type="molecule type" value="Genomic_DNA"/>
</dbReference>
<evidence type="ECO:0000313" key="5">
    <source>
        <dbReference type="EMBL" id="MEQ2544206.1"/>
    </source>
</evidence>
<feature type="region of interest" description="Disordered" evidence="2">
    <location>
        <begin position="1387"/>
        <end position="1411"/>
    </location>
</feature>
<feature type="chain" id="PRO_5047497369" evidence="3">
    <location>
        <begin position="17"/>
        <end position="1411"/>
    </location>
</feature>
<reference evidence="5 6" key="1">
    <citation type="submission" date="2024-03" db="EMBL/GenBank/DDBJ databases">
        <title>Human intestinal bacterial collection.</title>
        <authorList>
            <person name="Pauvert C."/>
            <person name="Hitch T.C.A."/>
            <person name="Clavel T."/>
        </authorList>
    </citation>
    <scope>NUCLEOTIDE SEQUENCE [LARGE SCALE GENOMIC DNA]</scope>
    <source>
        <strain evidence="5 6">CLA-KB-H122</strain>
    </source>
</reference>
<dbReference type="Gene3D" id="3.40.50.1110">
    <property type="entry name" value="SGNH hydrolase"/>
    <property type="match status" value="1"/>
</dbReference>
<evidence type="ECO:0000256" key="1">
    <source>
        <dbReference type="SAM" id="Coils"/>
    </source>
</evidence>
<comment type="caution">
    <text evidence="5">The sequence shown here is derived from an EMBL/GenBank/DDBJ whole genome shotgun (WGS) entry which is preliminary data.</text>
</comment>
<keyword evidence="3" id="KW-0732">Signal</keyword>
<dbReference type="Pfam" id="PF16227">
    <property type="entry name" value="DUF4886"/>
    <property type="match status" value="1"/>
</dbReference>
<dbReference type="InterPro" id="IPR032616">
    <property type="entry name" value="DUF4886"/>
</dbReference>
<sequence length="1411" mass="147733">MKRFLYFLLLTAVTFAAGCSDYDDSELGGRIDGFKERIARLQSRIASLNEQLADLSELTSGNVITAMTQDSEGNCIITYKDNKDEEKSVVLATVDQMLNVPLLGVEPDAESGLYYWTVTADGQTAPLLDKDGERVPVSGHTPVVSVDEQGFWTVNSERLNDAAGRPIEANDGESCLFREIARDANGNLSLTLGNGKVITLPIQQVLNLTLSTAINTTVVDTSAPMTVKYTLHGEHAADALVGIAAAEGVEAALDKEQQQIVVTFPAGFSAGHLIAVAYDMMEHTVLRPVFFAKAASDRIEIRTAAELVQFAADVNAGTGAQLMTAVLMNDIDLKDVAQWTPIGNGTFAATTAASTPSGAAFEGTFDGQGYALRNLKMEAALTGDNQAYGLFGVLKGATVKNLVLGAENGDTGSFKVSGNGVTSTGVIAGASVESTIEECTSYLPMECLGNGASNKLMTMGLVGFVYGAGTSDETVTKLIGLKNYGAMKAVPGAASGAGFTSTQPGCIAGVSNTSRTSTFRNLITRCANYGDMTVSTGRASGIVAAANTFTVVSECENHGDMLNTYGESGGGRLGNITCILGTSSAVDGCTNYGDIVATNAKTHAGGLVCLTNSADSEVVNSANYGNVITDLATYRGTLVANINNGAKLDNNTAGGGVGSYNGGNYVMVQIDETNYMDYIGLIKTGNEDKVTNTKYGGDISTAKGIRTADDLVAFAAAVNAGGSLDEWLNEDGEVCLLTNIDMSAVTEWTPIGKAAFELASNKLTLTGTPFAGHFNGQGYRIRNLKMVAAGSEAGATYGLFGALAPGAVVENFSFDTGCSLTVTATAGSSNGVVAGMVHDATVRDITSSAPMHFQGTAGSVRITMALIGTAFAETAGVTIDNVNNNGAITAENRDNNTAGGATGYHIAGIVGFSSNDGSSQQKVIISDCINYGDMTSATGRTSGIVAAANRYTQLTNCVNHGDQMNTCPKEDAGRLGNITCNMGTGSSMSGCTNYGNLTSTTGARCGGITSMSNTATFENCANYGTILSDGNRGVFWAYNNGVAQWTDCTAGGKVGTYNNGSPVFDSYAEADQANYLGKQGSNKSTLTNIVYQIGSTGGGGTGGDAELRILFIGNSFTKDAVEHLPGMLKAAGLDKVKMTHMYYGGRTVPEYNNGFATVNDYRCYECGPGAAGWTELMNKTIKEVAASDRWDIVTIQEHTGKVNAWSWTSTEKEALQGLIDNVKSTQTGAMPKFYYILSQAYGDPAIVSYSQQTVIVNNFASSQADMYAAIVAQGKKVMAEVSFDDVIATGTVLQNLRTSKLQNSMDMTRDGYHMDYGIARYAASCAVFEKLISPAFGGVTLDGNTFRYTTSNSTAGSYSTPVTDANAPIALQAARYALATPYAVTDMSDIDQEKPDNGIEDTEFDDDKNKE</sequence>
<name>A0ABV1GUY2_9BACT</name>
<dbReference type="Proteomes" id="UP001460202">
    <property type="component" value="Unassembled WGS sequence"/>
</dbReference>
<dbReference type="PROSITE" id="PS51257">
    <property type="entry name" value="PROKAR_LIPOPROTEIN"/>
    <property type="match status" value="1"/>
</dbReference>
<accession>A0ABV1GUY2</accession>
<evidence type="ECO:0000256" key="2">
    <source>
        <dbReference type="SAM" id="MobiDB-lite"/>
    </source>
</evidence>
<keyword evidence="1" id="KW-0175">Coiled coil</keyword>
<protein>
    <submittedName>
        <fullName evidence="5">DUF4886 domain-containing protein</fullName>
    </submittedName>
</protein>
<evidence type="ECO:0000256" key="3">
    <source>
        <dbReference type="SAM" id="SignalP"/>
    </source>
</evidence>